<keyword evidence="4" id="KW-0472">Membrane</keyword>
<dbReference type="Proteomes" id="UP000226442">
    <property type="component" value="Unassembled WGS sequence"/>
</dbReference>
<feature type="transmembrane region" description="Helical" evidence="4">
    <location>
        <begin position="49"/>
        <end position="69"/>
    </location>
</feature>
<comment type="similarity">
    <text evidence="2">Belongs to the fatty acid desaturase type 2 family.</text>
</comment>
<organism evidence="6 7">
    <name type="scientific">Tychonema bourrellyi FEM_GT703</name>
    <dbReference type="NCBI Taxonomy" id="2040638"/>
    <lineage>
        <taxon>Bacteria</taxon>
        <taxon>Bacillati</taxon>
        <taxon>Cyanobacteriota</taxon>
        <taxon>Cyanophyceae</taxon>
        <taxon>Oscillatoriophycideae</taxon>
        <taxon>Oscillatoriales</taxon>
        <taxon>Microcoleaceae</taxon>
        <taxon>Tychonema</taxon>
    </lineage>
</organism>
<gene>
    <name evidence="6" type="ORF">CP500_015470</name>
</gene>
<dbReference type="PANTHER" id="PTHR19353:SF19">
    <property type="entry name" value="DELTA(5) FATTY ACID DESATURASE C-RELATED"/>
    <property type="match status" value="1"/>
</dbReference>
<keyword evidence="4" id="KW-1133">Transmembrane helix</keyword>
<dbReference type="RefSeq" id="WP_096829297.1">
    <property type="nucleotide sequence ID" value="NZ_NXIB02000092.1"/>
</dbReference>
<feature type="transmembrane region" description="Helical" evidence="4">
    <location>
        <begin position="250"/>
        <end position="269"/>
    </location>
</feature>
<evidence type="ECO:0000313" key="7">
    <source>
        <dbReference type="Proteomes" id="UP000226442"/>
    </source>
</evidence>
<dbReference type="InterPro" id="IPR012171">
    <property type="entry name" value="Fatty_acid_desaturase"/>
</dbReference>
<dbReference type="GO" id="GO:0016717">
    <property type="term" value="F:oxidoreductase activity, acting on paired donors, with oxidation of a pair of donors resulting in the reduction of molecular oxygen to two molecules of water"/>
    <property type="evidence" value="ECO:0007669"/>
    <property type="project" value="TreeGrafter"/>
</dbReference>
<dbReference type="PANTHER" id="PTHR19353">
    <property type="entry name" value="FATTY ACID DESATURASE 2"/>
    <property type="match status" value="1"/>
</dbReference>
<feature type="transmembrane region" description="Helical" evidence="4">
    <location>
        <begin position="110"/>
        <end position="127"/>
    </location>
</feature>
<dbReference type="GO" id="GO:0008610">
    <property type="term" value="P:lipid biosynthetic process"/>
    <property type="evidence" value="ECO:0007669"/>
    <property type="project" value="UniProtKB-ARBA"/>
</dbReference>
<feature type="domain" description="Fatty acid desaturase" evidence="5">
    <location>
        <begin position="77"/>
        <end position="328"/>
    </location>
</feature>
<keyword evidence="4" id="KW-0812">Transmembrane</keyword>
<dbReference type="Pfam" id="PF00487">
    <property type="entry name" value="FA_desaturase"/>
    <property type="match status" value="1"/>
</dbReference>
<evidence type="ECO:0000256" key="4">
    <source>
        <dbReference type="SAM" id="Phobius"/>
    </source>
</evidence>
<feature type="transmembrane region" description="Helical" evidence="4">
    <location>
        <begin position="75"/>
        <end position="98"/>
    </location>
</feature>
<name>A0A2G4EYG2_9CYAN</name>
<feature type="transmembrane region" description="Helical" evidence="4">
    <location>
        <begin position="222"/>
        <end position="244"/>
    </location>
</feature>
<protein>
    <submittedName>
        <fullName evidence="6">Fatty acid desaturase</fullName>
    </submittedName>
</protein>
<evidence type="ECO:0000313" key="6">
    <source>
        <dbReference type="EMBL" id="PHX54551.1"/>
    </source>
</evidence>
<evidence type="ECO:0000256" key="1">
    <source>
        <dbReference type="ARBA" id="ARBA00001954"/>
    </source>
</evidence>
<sequence length="379" mass="43108">MKSEKTLNTLDKTATPTLGEETLIHHSVYVKKLRPLLPPEAFEPDPNKLAILLINLVIVLLGWGIASHLDQWPVYLLWLYLPLAVIMGNSIIVLLFSSHDLMHGSVQKKSWLTYPIAFLGLSMLFMPPTQWKNLHTLVHHNNTNSLADPDRNYLYQQPDTWGKWIQNLFVPSVEVNPLWLIVGMAGSWFVHNFRNVSSVLLFNDKSVDYVPAAFTVSPKDRLTIALECAGILGIHLSILFYLEFHPIKIALAYILPIAIGHAGAMFYIYTNHMGCRMTAINDPLINSMSLRVPKIVDLLHLNFSYHTEHHIFPSINSNYYPMVQELLKIHYPGRMNLIDAGEAWRLLMETPRHYKDEVTFTDSLGKMSVDCGKSQADQG</sequence>
<dbReference type="EMBL" id="NXIB02000092">
    <property type="protein sequence ID" value="PHX54551.1"/>
    <property type="molecule type" value="Genomic_DNA"/>
</dbReference>
<dbReference type="GO" id="GO:0016020">
    <property type="term" value="C:membrane"/>
    <property type="evidence" value="ECO:0007669"/>
    <property type="project" value="TreeGrafter"/>
</dbReference>
<reference evidence="6" key="1">
    <citation type="submission" date="2017-10" db="EMBL/GenBank/DDBJ databases">
        <title>Draft genome sequence of the planktic cyanobacteria Tychonema bourrellyi isolated from alpine lentic freshwater.</title>
        <authorList>
            <person name="Tett A."/>
            <person name="Armanini F."/>
            <person name="Asnicar F."/>
            <person name="Boscaini A."/>
            <person name="Pasolli E."/>
            <person name="Zolfo M."/>
            <person name="Donati C."/>
            <person name="Salmaso N."/>
            <person name="Segata N."/>
        </authorList>
    </citation>
    <scope>NUCLEOTIDE SEQUENCE</scope>
    <source>
        <strain evidence="6">FEM_GT703</strain>
    </source>
</reference>
<evidence type="ECO:0000256" key="3">
    <source>
        <dbReference type="ARBA" id="ARBA00023004"/>
    </source>
</evidence>
<accession>A0A2G4EYG2</accession>
<dbReference type="OrthoDB" id="9792534at2"/>
<keyword evidence="7" id="KW-1185">Reference proteome</keyword>
<evidence type="ECO:0000259" key="5">
    <source>
        <dbReference type="Pfam" id="PF00487"/>
    </source>
</evidence>
<evidence type="ECO:0000256" key="2">
    <source>
        <dbReference type="ARBA" id="ARBA00008749"/>
    </source>
</evidence>
<comment type="cofactor">
    <cofactor evidence="1">
        <name>Fe(2+)</name>
        <dbReference type="ChEBI" id="CHEBI:29033"/>
    </cofactor>
</comment>
<comment type="caution">
    <text evidence="6">The sequence shown here is derived from an EMBL/GenBank/DDBJ whole genome shotgun (WGS) entry which is preliminary data.</text>
</comment>
<feature type="transmembrane region" description="Helical" evidence="4">
    <location>
        <begin position="178"/>
        <end position="202"/>
    </location>
</feature>
<dbReference type="AlphaFoldDB" id="A0A2G4EYG2"/>
<proteinExistence type="inferred from homology"/>
<dbReference type="InterPro" id="IPR005804">
    <property type="entry name" value="FA_desaturase_dom"/>
</dbReference>
<keyword evidence="3" id="KW-0408">Iron</keyword>